<dbReference type="Proteomes" id="UP001626536">
    <property type="component" value="Chromosome"/>
</dbReference>
<reference evidence="2 3" key="1">
    <citation type="submission" date="2023-10" db="EMBL/GenBank/DDBJ databases">
        <title>Novel methanotroph of the genus Methylocapsa from a subarctic wetland.</title>
        <authorList>
            <person name="Belova S.E."/>
            <person name="Oshkin I.Y."/>
            <person name="Miroshnikov K."/>
            <person name="Dedysh S.N."/>
        </authorList>
    </citation>
    <scope>NUCLEOTIDE SEQUENCE [LARGE SCALE GENOMIC DNA]</scope>
    <source>
        <strain evidence="2 3">RX1</strain>
    </source>
</reference>
<feature type="coiled-coil region" evidence="1">
    <location>
        <begin position="12"/>
        <end position="39"/>
    </location>
</feature>
<organism evidence="2 3">
    <name type="scientific">Methylocapsa polymorpha</name>
    <dbReference type="NCBI Taxonomy" id="3080828"/>
    <lineage>
        <taxon>Bacteria</taxon>
        <taxon>Pseudomonadati</taxon>
        <taxon>Pseudomonadota</taxon>
        <taxon>Alphaproteobacteria</taxon>
        <taxon>Hyphomicrobiales</taxon>
        <taxon>Beijerinckiaceae</taxon>
        <taxon>Methylocapsa</taxon>
    </lineage>
</organism>
<keyword evidence="3" id="KW-1185">Reference proteome</keyword>
<protein>
    <submittedName>
        <fullName evidence="2">Uncharacterized protein</fullName>
    </submittedName>
</protein>
<evidence type="ECO:0000313" key="2">
    <source>
        <dbReference type="EMBL" id="WOJ90473.1"/>
    </source>
</evidence>
<evidence type="ECO:0000256" key="1">
    <source>
        <dbReference type="SAM" id="Coils"/>
    </source>
</evidence>
<name>A0ABZ0HV98_9HYPH</name>
<evidence type="ECO:0000313" key="3">
    <source>
        <dbReference type="Proteomes" id="UP001626536"/>
    </source>
</evidence>
<dbReference type="RefSeq" id="WP_407339953.1">
    <property type="nucleotide sequence ID" value="NZ_CP136862.1"/>
</dbReference>
<dbReference type="EMBL" id="CP136862">
    <property type="protein sequence ID" value="WOJ90473.1"/>
    <property type="molecule type" value="Genomic_DNA"/>
</dbReference>
<gene>
    <name evidence="2" type="ORF">RZS28_04025</name>
</gene>
<feature type="coiled-coil region" evidence="1">
    <location>
        <begin position="80"/>
        <end position="124"/>
    </location>
</feature>
<keyword evidence="1" id="KW-0175">Coiled coil</keyword>
<accession>A0ABZ0HV98</accession>
<sequence>MSSDCGSNRGRLRDAQKSVARAEELLSAKQAALARARTRRTALLGDLEQVQLDDLVEAKRLAEAFSQGAEPTLRAGRKTKADLESQASQLDAAISVLDAEVNDAERELTEAKDLVAKMAEAIAEDYIEKRLARAMALRDELLEIAAELTIGKRYRIQVPGLWNFLLVLDHEFSPRDPKLIRASALLRAWIGELEHDPAAQPSVAKAISLEEAEAAARAAAEAKARAADEAWRAECEARRKAEAEAETERQIRMQMHCPVEPIELDIGALLVENLPTTVN</sequence>
<proteinExistence type="predicted"/>